<dbReference type="GeneID" id="22619603"/>
<evidence type="ECO:0000313" key="1">
    <source>
        <dbReference type="EMBL" id="AIZ48571.1"/>
    </source>
</evidence>
<dbReference type="OrthoDB" id="28689at10239"/>
<name>A0A0A7KT98_9ABAC</name>
<proteinExistence type="predicted"/>
<dbReference type="Proteomes" id="UP000202327">
    <property type="component" value="Segment"/>
</dbReference>
<accession>A0A0A7KT98</accession>
<dbReference type="KEGG" id="vg:22619603"/>
<sequence>MYYSSSPRYSYRGGGSSSAISGYQYDNIMRQHDTMRKDLRTLKSQVYEMCQQSVSDRSLCDRIRPTSSIDNTIYYPSSSRYFNNNSSSNIITTTTTNRNNNDNAKNVGTTVTVVDPIKY</sequence>
<dbReference type="RefSeq" id="YP_009112574.1">
    <property type="nucleotide sequence ID" value="NC_025960.1"/>
</dbReference>
<dbReference type="EMBL" id="KM102981">
    <property type="protein sequence ID" value="AIZ48571.1"/>
    <property type="molecule type" value="Genomic_DNA"/>
</dbReference>
<keyword evidence="2" id="KW-1185">Reference proteome</keyword>
<reference evidence="1 2" key="1">
    <citation type="journal article" date="2015" name="Virus Genes">
        <title>The genome sequence of Agrotis segetum nucleopolyhedrovirus B (AgseNPV-B) reveals a new baculovirus species within the Agrotis baculovirus complex.</title>
        <authorList>
            <person name="Wennmann J.T."/>
            <person name="Gueli Alletti G."/>
            <person name="Jehle J.A."/>
        </authorList>
    </citation>
    <scope>NUCLEOTIDE SEQUENCE [LARGE SCALE GENOMIC DNA]</scope>
    <source>
        <strain evidence="1">English</strain>
    </source>
</reference>
<organism evidence="1 2">
    <name type="scientific">Agrotis segetum nucleopolyhedrovirus B</name>
    <dbReference type="NCBI Taxonomy" id="1580580"/>
    <lineage>
        <taxon>Viruses</taxon>
        <taxon>Viruses incertae sedis</taxon>
        <taxon>Naldaviricetes</taxon>
        <taxon>Lefavirales</taxon>
        <taxon>Baculoviridae</taxon>
        <taxon>Alphabaculovirus</taxon>
        <taxon>Alphabaculovirus alteragsegetum</taxon>
    </lineage>
</organism>
<protein>
    <submittedName>
        <fullName evidence="1">Asb013</fullName>
    </submittedName>
</protein>
<evidence type="ECO:0000313" key="2">
    <source>
        <dbReference type="Proteomes" id="UP000202327"/>
    </source>
</evidence>